<keyword evidence="4" id="KW-0479">Metal-binding</keyword>
<protein>
    <submittedName>
        <fullName evidence="8">PAP-associated domain-containing protein</fullName>
    </submittedName>
</protein>
<evidence type="ECO:0000259" key="6">
    <source>
        <dbReference type="Pfam" id="PF03828"/>
    </source>
</evidence>
<evidence type="ECO:0000256" key="4">
    <source>
        <dbReference type="ARBA" id="ARBA00022723"/>
    </source>
</evidence>
<dbReference type="PANTHER" id="PTHR12271">
    <property type="entry name" value="POLY A POLYMERASE CID PAP -RELATED"/>
    <property type="match status" value="1"/>
</dbReference>
<dbReference type="Proteomes" id="UP000095282">
    <property type="component" value="Unplaced"/>
</dbReference>
<dbReference type="InterPro" id="IPR002058">
    <property type="entry name" value="PAP_assoc"/>
</dbReference>
<dbReference type="STRING" id="1561998.A0A1I7TP55"/>
<keyword evidence="3" id="KW-0808">Transferase</keyword>
<dbReference type="GO" id="GO:0050265">
    <property type="term" value="F:RNA uridylyltransferase activity"/>
    <property type="evidence" value="ECO:0007669"/>
    <property type="project" value="TreeGrafter"/>
</dbReference>
<dbReference type="InterPro" id="IPR043519">
    <property type="entry name" value="NT_sf"/>
</dbReference>
<proteinExistence type="predicted"/>
<comment type="cofactor">
    <cofactor evidence="1">
        <name>Mn(2+)</name>
        <dbReference type="ChEBI" id="CHEBI:29035"/>
    </cofactor>
</comment>
<dbReference type="GO" id="GO:0031123">
    <property type="term" value="P:RNA 3'-end processing"/>
    <property type="evidence" value="ECO:0007669"/>
    <property type="project" value="TreeGrafter"/>
</dbReference>
<organism evidence="7 8">
    <name type="scientific">Caenorhabditis tropicalis</name>
    <dbReference type="NCBI Taxonomy" id="1561998"/>
    <lineage>
        <taxon>Eukaryota</taxon>
        <taxon>Metazoa</taxon>
        <taxon>Ecdysozoa</taxon>
        <taxon>Nematoda</taxon>
        <taxon>Chromadorea</taxon>
        <taxon>Rhabditida</taxon>
        <taxon>Rhabditina</taxon>
        <taxon>Rhabditomorpha</taxon>
        <taxon>Rhabditoidea</taxon>
        <taxon>Rhabditidae</taxon>
        <taxon>Peloderinae</taxon>
        <taxon>Caenorhabditis</taxon>
    </lineage>
</organism>
<dbReference type="WBParaSite" id="Csp11.Scaffold629.g10383.t1">
    <property type="protein sequence ID" value="Csp11.Scaffold629.g10383.t1"/>
    <property type="gene ID" value="Csp11.Scaffold629.g10383"/>
</dbReference>
<sequence>MSFESELINNYDCRHVVVARWNQADTTGAVPSARAVVTFIQTVGYSLGNQQRIGFSPTPKDPNQFLILPMNSEAEAKRICSDSVTKGFGINSTQITMHPLIGVNGIRLRDGNDFMKTAQDQFENSEMLDLLMITIRLELPERLEVIERGYAMIKNAISELVENASCEMFGSFASKVRRNGYSDIDINVDSSSIPGQANSMRSLQMLIANPKLLIEFPLTREELHSYPQEEIIKILFHCFNENKRIRKSFEVRFVPARTPILVFKIIDPTGINVSYDVSVCNQKGVDKASLLDEFIMKDKSHENKMKNSMLFIVHWARTNKLLSGVYPEEKLEIKTNLNSYIFNQLIIHFVQAAANKILVHPQAKYGSRVDEYDFDQLFTDHCKFLREFYKYYASFDFNNKAIYGKQAMQKSTLSKVHGAKESPLMMMDPMDVTHNISANVTEIAVKRLNGLIRNTLYILKQRKYHINCLLETNQTAVAMMKERHTSINIDTRMSEGVQKHYMSVQLHNVVRTADDLLLLLTRVLRFDISPDFEGPSVTDLQSTGGVIFSVQAKTWIGRRNKKRQLKTERPDLTPLQLDVMCSDLYQYEDEPIALIRVAMPTTSSTPFKRAYVEMLHGDTFEVRAAFHYLMDQFVYNNMDVLLESGIQSISNIPSLETTSSS</sequence>
<dbReference type="SUPFAM" id="SSF81301">
    <property type="entry name" value="Nucleotidyltransferase"/>
    <property type="match status" value="1"/>
</dbReference>
<dbReference type="AlphaFoldDB" id="A0A1I7TP55"/>
<accession>A0A1I7TP55</accession>
<reference evidence="8" key="1">
    <citation type="submission" date="2016-11" db="UniProtKB">
        <authorList>
            <consortium name="WormBaseParasite"/>
        </authorList>
    </citation>
    <scope>IDENTIFICATION</scope>
</reference>
<dbReference type="GO" id="GO:1990817">
    <property type="term" value="F:poly(A) RNA polymerase activity"/>
    <property type="evidence" value="ECO:0007669"/>
    <property type="project" value="UniProtKB-ARBA"/>
</dbReference>
<evidence type="ECO:0000313" key="7">
    <source>
        <dbReference type="Proteomes" id="UP000095282"/>
    </source>
</evidence>
<feature type="domain" description="PAP-associated" evidence="6">
    <location>
        <begin position="383"/>
        <end position="434"/>
    </location>
</feature>
<keyword evidence="7" id="KW-1185">Reference proteome</keyword>
<evidence type="ECO:0000256" key="5">
    <source>
        <dbReference type="ARBA" id="ARBA00022842"/>
    </source>
</evidence>
<comment type="cofactor">
    <cofactor evidence="2">
        <name>Mg(2+)</name>
        <dbReference type="ChEBI" id="CHEBI:18420"/>
    </cofactor>
</comment>
<evidence type="ECO:0000256" key="3">
    <source>
        <dbReference type="ARBA" id="ARBA00022679"/>
    </source>
</evidence>
<evidence type="ECO:0000256" key="2">
    <source>
        <dbReference type="ARBA" id="ARBA00001946"/>
    </source>
</evidence>
<name>A0A1I7TP55_9PELO</name>
<evidence type="ECO:0000313" key="8">
    <source>
        <dbReference type="WBParaSite" id="Csp11.Scaffold629.g10383.t1"/>
    </source>
</evidence>
<dbReference type="GO" id="GO:0046872">
    <property type="term" value="F:metal ion binding"/>
    <property type="evidence" value="ECO:0007669"/>
    <property type="project" value="UniProtKB-KW"/>
</dbReference>
<dbReference type="Gene3D" id="1.10.1410.10">
    <property type="match status" value="1"/>
</dbReference>
<dbReference type="Gene3D" id="3.30.460.10">
    <property type="entry name" value="Beta Polymerase, domain 2"/>
    <property type="match status" value="1"/>
</dbReference>
<dbReference type="PANTHER" id="PTHR12271:SF137">
    <property type="entry name" value="U6 SNRNA-SPECIFIC TERMINAL URIDYLYLTRANSFERASE"/>
    <property type="match status" value="1"/>
</dbReference>
<keyword evidence="5" id="KW-0460">Magnesium</keyword>
<dbReference type="Pfam" id="PF03828">
    <property type="entry name" value="PAP_assoc"/>
    <property type="match status" value="1"/>
</dbReference>
<dbReference type="SUPFAM" id="SSF81631">
    <property type="entry name" value="PAP/OAS1 substrate-binding domain"/>
    <property type="match status" value="1"/>
</dbReference>
<evidence type="ECO:0000256" key="1">
    <source>
        <dbReference type="ARBA" id="ARBA00001936"/>
    </source>
</evidence>
<dbReference type="eggNOG" id="KOG2277">
    <property type="taxonomic scope" value="Eukaryota"/>
</dbReference>